<evidence type="ECO:0000256" key="2">
    <source>
        <dbReference type="ARBA" id="ARBA00011209"/>
    </source>
</evidence>
<dbReference type="CDD" id="cd01049">
    <property type="entry name" value="RNRR2"/>
    <property type="match status" value="1"/>
</dbReference>
<dbReference type="UniPathway" id="UPA00326"/>
<feature type="binding site" evidence="6">
    <location>
        <position position="145"/>
    </location>
    <ligand>
        <name>Fe cation</name>
        <dbReference type="ChEBI" id="CHEBI:24875"/>
        <label>2</label>
    </ligand>
</feature>
<dbReference type="PIRSF" id="PIRSF000355">
    <property type="entry name" value="NrdB"/>
    <property type="match status" value="1"/>
</dbReference>
<evidence type="ECO:0000256" key="3">
    <source>
        <dbReference type="ARBA" id="ARBA00047754"/>
    </source>
</evidence>
<comment type="catalytic activity">
    <reaction evidence="3 4">
        <text>a 2'-deoxyribonucleoside 5'-diphosphate + [thioredoxin]-disulfide + H2O = a ribonucleoside 5'-diphosphate + [thioredoxin]-dithiol</text>
        <dbReference type="Rhea" id="RHEA:23252"/>
        <dbReference type="Rhea" id="RHEA-COMP:10698"/>
        <dbReference type="Rhea" id="RHEA-COMP:10700"/>
        <dbReference type="ChEBI" id="CHEBI:15377"/>
        <dbReference type="ChEBI" id="CHEBI:29950"/>
        <dbReference type="ChEBI" id="CHEBI:50058"/>
        <dbReference type="ChEBI" id="CHEBI:57930"/>
        <dbReference type="ChEBI" id="CHEBI:73316"/>
        <dbReference type="EC" id="1.17.4.1"/>
    </reaction>
</comment>
<dbReference type="PANTHER" id="PTHR23409:SF18">
    <property type="entry name" value="RIBONUCLEOSIDE-DIPHOSPHATE REDUCTASE SUBUNIT M2"/>
    <property type="match status" value="1"/>
</dbReference>
<dbReference type="InterPro" id="IPR000358">
    <property type="entry name" value="RNR_small_fam"/>
</dbReference>
<accession>A0A433N1W5</accession>
<feature type="binding site" evidence="6">
    <location>
        <position position="249"/>
    </location>
    <ligand>
        <name>Fe cation</name>
        <dbReference type="ChEBI" id="CHEBI:24875"/>
        <label>2</label>
    </ligand>
</feature>
<evidence type="ECO:0000313" key="9">
    <source>
        <dbReference type="Proteomes" id="UP000268857"/>
    </source>
</evidence>
<comment type="similarity">
    <text evidence="1 4">Belongs to the ribonucleoside diphosphate reductase small chain family.</text>
</comment>
<dbReference type="InterPro" id="IPR033909">
    <property type="entry name" value="RNR_small"/>
</dbReference>
<organism evidence="8 9">
    <name type="scientific">Chlorogloeopsis fritschii PCC 6912</name>
    <dbReference type="NCBI Taxonomy" id="211165"/>
    <lineage>
        <taxon>Bacteria</taxon>
        <taxon>Bacillati</taxon>
        <taxon>Cyanobacteriota</taxon>
        <taxon>Cyanophyceae</taxon>
        <taxon>Nostocales</taxon>
        <taxon>Chlorogloeopsidaceae</taxon>
        <taxon>Chlorogloeopsis</taxon>
    </lineage>
</organism>
<dbReference type="OrthoDB" id="9766544at2"/>
<comment type="caution">
    <text evidence="8">The sequence shown here is derived from an EMBL/GenBank/DDBJ whole genome shotgun (WGS) entry which is preliminary data.</text>
</comment>
<dbReference type="SUPFAM" id="SSF47240">
    <property type="entry name" value="Ferritin-like"/>
    <property type="match status" value="1"/>
</dbReference>
<dbReference type="GO" id="GO:0009263">
    <property type="term" value="P:deoxyribonucleotide biosynthetic process"/>
    <property type="evidence" value="ECO:0007669"/>
    <property type="project" value="UniProtKB-KW"/>
</dbReference>
<evidence type="ECO:0000256" key="7">
    <source>
        <dbReference type="SAM" id="MobiDB-lite"/>
    </source>
</evidence>
<dbReference type="STRING" id="211165.GCA_000317285_01825"/>
<dbReference type="GO" id="GO:0046872">
    <property type="term" value="F:metal ion binding"/>
    <property type="evidence" value="ECO:0007669"/>
    <property type="project" value="UniProtKB-KW"/>
</dbReference>
<feature type="binding site" evidence="6">
    <location>
        <position position="148"/>
    </location>
    <ligand>
        <name>Fe cation</name>
        <dbReference type="ChEBI" id="CHEBI:24875"/>
        <label>1</label>
    </ligand>
</feature>
<keyword evidence="9" id="KW-1185">Reference proteome</keyword>
<dbReference type="GO" id="GO:0004748">
    <property type="term" value="F:ribonucleoside-diphosphate reductase activity, thioredoxin disulfide as acceptor"/>
    <property type="evidence" value="ECO:0007669"/>
    <property type="project" value="UniProtKB-EC"/>
</dbReference>
<dbReference type="InterPro" id="IPR009078">
    <property type="entry name" value="Ferritin-like_SF"/>
</dbReference>
<proteinExistence type="inferred from homology"/>
<comment type="subunit">
    <text evidence="2">Tetramer of two alpha and two beta subunits.</text>
</comment>
<dbReference type="AlphaFoldDB" id="A0A433N1W5"/>
<reference evidence="8 9" key="1">
    <citation type="journal article" date="2019" name="Genome Biol. Evol.">
        <title>Day and night: Metabolic profiles and evolutionary relationships of six axenic non-marine cyanobacteria.</title>
        <authorList>
            <person name="Will S.E."/>
            <person name="Henke P."/>
            <person name="Boedeker C."/>
            <person name="Huang S."/>
            <person name="Brinkmann H."/>
            <person name="Rohde M."/>
            <person name="Jarek M."/>
            <person name="Friedl T."/>
            <person name="Seufert S."/>
            <person name="Schumacher M."/>
            <person name="Overmann J."/>
            <person name="Neumann-Schaal M."/>
            <person name="Petersen J."/>
        </authorList>
    </citation>
    <scope>NUCLEOTIDE SEQUENCE [LARGE SCALE GENOMIC DNA]</scope>
    <source>
        <strain evidence="8 9">PCC 6912</strain>
    </source>
</reference>
<dbReference type="Pfam" id="PF00268">
    <property type="entry name" value="Ribonuc_red_sm"/>
    <property type="match status" value="1"/>
</dbReference>
<evidence type="ECO:0000256" key="5">
    <source>
        <dbReference type="PIRSR" id="PIRSR000355-1"/>
    </source>
</evidence>
<feature type="region of interest" description="Disordered" evidence="7">
    <location>
        <begin position="1"/>
        <end position="34"/>
    </location>
</feature>
<sequence length="370" mass="42714">MRALTNNKEEGRGKKEEGRNKSYPSSSFLLTPPLFNPEGDDSIEHREIWGGNSTGLMNLNNCKFQWAIALYRQMLENFWIPEKVDLSQDANDYKVLTDDEKQAYKGILSYLTFLDSIQARNLPNLSKQITAPEITLCFAVQEFQEVLHNHSYQYILESVIPANERQGVYDFWRSDEILRKRCEFIASIYQDYIDDPTTTKYMRSLLADYLLEGLYFYNGFIFFYVLASRHLCQGTSDVIRYINRDEMTHVNLIQKLLTNAGISSEMLSVDEIQAMFAAAVEYEIKWTNHIIGNRVLGITEASTEEYTKYLANLRLKAIGVPALFEDVRNPYQHLERLADTGAEGNVRADFFEVTVTSYNQSTSLDGDWNF</sequence>
<feature type="binding site" evidence="6">
    <location>
        <position position="246"/>
    </location>
    <ligand>
        <name>Fe cation</name>
        <dbReference type="ChEBI" id="CHEBI:24875"/>
        <label>2</label>
    </ligand>
</feature>
<dbReference type="PANTHER" id="PTHR23409">
    <property type="entry name" value="RIBONUCLEOSIDE-DIPHOSPHATE REDUCTASE SMALL CHAIN"/>
    <property type="match status" value="1"/>
</dbReference>
<name>A0A433N1W5_CHLFR</name>
<feature type="binding site" evidence="6">
    <location>
        <position position="212"/>
    </location>
    <ligand>
        <name>Fe cation</name>
        <dbReference type="ChEBI" id="CHEBI:24875"/>
        <label>2</label>
    </ligand>
</feature>
<dbReference type="InterPro" id="IPR012348">
    <property type="entry name" value="RNR-like"/>
</dbReference>
<keyword evidence="4" id="KW-0560">Oxidoreductase</keyword>
<comment type="cofactor">
    <cofactor evidence="4 6">
        <name>Fe cation</name>
        <dbReference type="ChEBI" id="CHEBI:24875"/>
    </cofactor>
    <text evidence="4 6">Binds 2 iron ions per subunit.</text>
</comment>
<feature type="binding site" evidence="6">
    <location>
        <position position="115"/>
    </location>
    <ligand>
        <name>Fe cation</name>
        <dbReference type="ChEBI" id="CHEBI:24875"/>
        <label>1</label>
    </ligand>
</feature>
<dbReference type="NCBIfam" id="NF007184">
    <property type="entry name" value="PRK09614.1-3"/>
    <property type="match status" value="1"/>
</dbReference>
<comment type="function">
    <text evidence="4">Provides the precursors necessary for DNA synthesis. Catalyzes the biosynthesis of deoxyribonucleotides from the corresponding ribonucleotides.</text>
</comment>
<keyword evidence="4 6" id="KW-0408">Iron</keyword>
<dbReference type="Gene3D" id="1.10.620.20">
    <property type="entry name" value="Ribonucleotide Reductase, subunit A"/>
    <property type="match status" value="1"/>
</dbReference>
<feature type="active site" evidence="5">
    <location>
        <position position="152"/>
    </location>
</feature>
<gene>
    <name evidence="8" type="ORF">PCC6912_50770</name>
</gene>
<keyword evidence="4" id="KW-0215">Deoxyribonucleotide synthesis</keyword>
<protein>
    <recommendedName>
        <fullName evidence="4">Ribonucleoside-diphosphate reductase subunit beta</fullName>
        <ecNumber evidence="4">1.17.4.1</ecNumber>
    </recommendedName>
</protein>
<dbReference type="EMBL" id="RSCJ01000027">
    <property type="protein sequence ID" value="RUR74899.1"/>
    <property type="molecule type" value="Genomic_DNA"/>
</dbReference>
<evidence type="ECO:0000256" key="4">
    <source>
        <dbReference type="PIRNR" id="PIRNR000355"/>
    </source>
</evidence>
<dbReference type="Proteomes" id="UP000268857">
    <property type="component" value="Unassembled WGS sequence"/>
</dbReference>
<evidence type="ECO:0000256" key="6">
    <source>
        <dbReference type="PIRSR" id="PIRSR000355-2"/>
    </source>
</evidence>
<evidence type="ECO:0000256" key="1">
    <source>
        <dbReference type="ARBA" id="ARBA00009303"/>
    </source>
</evidence>
<dbReference type="EC" id="1.17.4.1" evidence="4"/>
<evidence type="ECO:0000313" key="8">
    <source>
        <dbReference type="EMBL" id="RUR74899.1"/>
    </source>
</evidence>
<keyword evidence="4 6" id="KW-0479">Metal-binding</keyword>
<feature type="binding site" evidence="6">
    <location>
        <position position="145"/>
    </location>
    <ligand>
        <name>Fe cation</name>
        <dbReference type="ChEBI" id="CHEBI:24875"/>
        <label>1</label>
    </ligand>
</feature>
<dbReference type="RefSeq" id="WP_016879475.1">
    <property type="nucleotide sequence ID" value="NZ_AJLN01000060.1"/>
</dbReference>
<feature type="compositionally biased region" description="Basic and acidic residues" evidence="7">
    <location>
        <begin position="7"/>
        <end position="20"/>
    </location>
</feature>